<dbReference type="EMBL" id="JAVIZJ010000008">
    <property type="protein sequence ID" value="MDR6211201.1"/>
    <property type="molecule type" value="Genomic_DNA"/>
</dbReference>
<keyword evidence="1" id="KW-0547">Nucleotide-binding</keyword>
<protein>
    <submittedName>
        <fullName evidence="1">ABC-2 type transport system ATP-binding protein</fullName>
    </submittedName>
</protein>
<proteinExistence type="predicted"/>
<evidence type="ECO:0000313" key="1">
    <source>
        <dbReference type="EMBL" id="MDR6211201.1"/>
    </source>
</evidence>
<keyword evidence="2" id="KW-1185">Reference proteome</keyword>
<reference evidence="1" key="1">
    <citation type="submission" date="2023-08" db="EMBL/GenBank/DDBJ databases">
        <title>Functional and genomic diversity of the sorghum phyllosphere microbiome.</title>
        <authorList>
            <person name="Shade A."/>
        </authorList>
    </citation>
    <scope>NUCLEOTIDE SEQUENCE</scope>
    <source>
        <strain evidence="1">SORGH_AS_0885</strain>
    </source>
</reference>
<accession>A0ACC6IKC9</accession>
<keyword evidence="1" id="KW-0067">ATP-binding</keyword>
<dbReference type="Proteomes" id="UP001261666">
    <property type="component" value="Unassembled WGS sequence"/>
</dbReference>
<name>A0ACC6IKC9_9ACTN</name>
<comment type="caution">
    <text evidence="1">The sequence shown here is derived from an EMBL/GenBank/DDBJ whole genome shotgun (WGS) entry which is preliminary data.</text>
</comment>
<gene>
    <name evidence="1" type="ORF">QE364_002922</name>
</gene>
<evidence type="ECO:0000313" key="2">
    <source>
        <dbReference type="Proteomes" id="UP001261666"/>
    </source>
</evidence>
<sequence length="263" mass="27302">MSLVVGEEVRVLHQGRPVLDGVSLSVDTGITGLLGVNGAGKSTLLRALAGVAPPRGGAVRIGGHDPYGADSRRSALRLLGYVPQQLEAPPTFSVADHLLHLCWLKEVPRRERADAVGRALAAVDLTDRASARLGTLSGGMRQRASIAQALLTDPQVLLLDEPTTGLDPHQRAELRALVQRLGADRTVLLATHIVEDVEYVADHLVVLHGGRVRFDGPTSELAARVEAGDGPSDGPSAGPGAGPGGGAVGGRLERAFLRLVVGG</sequence>
<organism evidence="1 2">
    <name type="scientific">Nocardioides zeae</name>
    <dbReference type="NCBI Taxonomy" id="1457234"/>
    <lineage>
        <taxon>Bacteria</taxon>
        <taxon>Bacillati</taxon>
        <taxon>Actinomycetota</taxon>
        <taxon>Actinomycetes</taxon>
        <taxon>Propionibacteriales</taxon>
        <taxon>Nocardioidaceae</taxon>
        <taxon>Nocardioides</taxon>
    </lineage>
</organism>